<dbReference type="Proteomes" id="UP000095042">
    <property type="component" value="Unassembled WGS sequence"/>
</dbReference>
<organism evidence="5 6">
    <name type="scientific">Methyloceanibacter marginalis</name>
    <dbReference type="NCBI Taxonomy" id="1774971"/>
    <lineage>
        <taxon>Bacteria</taxon>
        <taxon>Pseudomonadati</taxon>
        <taxon>Pseudomonadota</taxon>
        <taxon>Alphaproteobacteria</taxon>
        <taxon>Hyphomicrobiales</taxon>
        <taxon>Hyphomicrobiaceae</taxon>
        <taxon>Methyloceanibacter</taxon>
    </lineage>
</organism>
<dbReference type="EMBL" id="LPWD01000075">
    <property type="protein sequence ID" value="ODS03640.1"/>
    <property type="molecule type" value="Genomic_DNA"/>
</dbReference>
<dbReference type="GO" id="GO:0046872">
    <property type="term" value="F:metal ion binding"/>
    <property type="evidence" value="ECO:0007669"/>
    <property type="project" value="InterPro"/>
</dbReference>
<feature type="domain" description="ATP-grasp" evidence="4">
    <location>
        <begin position="112"/>
        <end position="319"/>
    </location>
</feature>
<keyword evidence="6" id="KW-1185">Reference proteome</keyword>
<dbReference type="Gene3D" id="3.30.470.20">
    <property type="entry name" value="ATP-grasp fold, B domain"/>
    <property type="match status" value="1"/>
</dbReference>
<dbReference type="AlphaFoldDB" id="A0A1E3WD35"/>
<dbReference type="InterPro" id="IPR011095">
    <property type="entry name" value="Dala_Dala_lig_C"/>
</dbReference>
<evidence type="ECO:0000313" key="5">
    <source>
        <dbReference type="EMBL" id="ODS03640.1"/>
    </source>
</evidence>
<keyword evidence="3" id="KW-0067">ATP-binding</keyword>
<proteinExistence type="inferred from homology"/>
<reference evidence="5 6" key="1">
    <citation type="journal article" date="2016" name="Environ. Microbiol.">
        <title>New Methyloceanibacter diversity from North Sea sediments includes methanotroph containing solely the soluble methane monooxygenase.</title>
        <authorList>
            <person name="Vekeman B."/>
            <person name="Kerckhof F.M."/>
            <person name="Cremers G."/>
            <person name="de Vos P."/>
            <person name="Vandamme P."/>
            <person name="Boon N."/>
            <person name="Op den Camp H.J."/>
            <person name="Heylen K."/>
        </authorList>
    </citation>
    <scope>NUCLEOTIDE SEQUENCE [LARGE SCALE GENOMIC DNA]</scope>
    <source>
        <strain evidence="5 6">R-67177</strain>
    </source>
</reference>
<comment type="caution">
    <text evidence="5">The sequence shown here is derived from an EMBL/GenBank/DDBJ whole genome shotgun (WGS) entry which is preliminary data.</text>
</comment>
<evidence type="ECO:0000313" key="6">
    <source>
        <dbReference type="Proteomes" id="UP000095042"/>
    </source>
</evidence>
<dbReference type="GO" id="GO:0005524">
    <property type="term" value="F:ATP binding"/>
    <property type="evidence" value="ECO:0007669"/>
    <property type="project" value="UniProtKB-UniRule"/>
</dbReference>
<accession>A0A1E3WD35</accession>
<evidence type="ECO:0000256" key="2">
    <source>
        <dbReference type="ARBA" id="ARBA00022598"/>
    </source>
</evidence>
<evidence type="ECO:0000259" key="4">
    <source>
        <dbReference type="PROSITE" id="PS50975"/>
    </source>
</evidence>
<gene>
    <name evidence="5" type="ORF">AUC71_08615</name>
</gene>
<dbReference type="SUPFAM" id="SSF56059">
    <property type="entry name" value="Glutathione synthetase ATP-binding domain-like"/>
    <property type="match status" value="1"/>
</dbReference>
<dbReference type="PROSITE" id="PS50975">
    <property type="entry name" value="ATP_GRASP"/>
    <property type="match status" value="1"/>
</dbReference>
<sequence length="334" mass="36000">MAPGTPGFIPVLHAATTSRPDEIDTLVAADAVAAALKHLGYNTEIIGLASDLSEVEALSASRPLLVFNLVDAVDGDGKLAPMVPERLDALGIPYTGCQTNAWRDTLSKIETKLRLAETGLPTPDWSEDGTGMAQQPRVIVKPVWEHGSLGLEESSVVPGTKAPQVIAERNERWTTEHFAESFIDGREFNVAMLGGAQGVDVLPIAEITFEDWKDGRPRIVDYDAKWAPDSDVYAGTPRRFGLEETAPALAGRLTLLAQASWILFGLSSYARIDFRVDAEGRPYILEVNVNPCLSPDAGFAAAASESGLAYEDMIGRIVEARVERCPSPSNADRN</sequence>
<dbReference type="PANTHER" id="PTHR23132">
    <property type="entry name" value="D-ALANINE--D-ALANINE LIGASE"/>
    <property type="match status" value="1"/>
</dbReference>
<dbReference type="PANTHER" id="PTHR23132:SF23">
    <property type="entry name" value="D-ALANINE--D-ALANINE LIGASE B"/>
    <property type="match status" value="1"/>
</dbReference>
<protein>
    <recommendedName>
        <fullName evidence="4">ATP-grasp domain-containing protein</fullName>
    </recommendedName>
</protein>
<dbReference type="InterPro" id="IPR011761">
    <property type="entry name" value="ATP-grasp"/>
</dbReference>
<keyword evidence="3" id="KW-0547">Nucleotide-binding</keyword>
<name>A0A1E3WD35_9HYPH</name>
<dbReference type="GO" id="GO:0008716">
    <property type="term" value="F:D-alanine-D-alanine ligase activity"/>
    <property type="evidence" value="ECO:0007669"/>
    <property type="project" value="InterPro"/>
</dbReference>
<evidence type="ECO:0000256" key="3">
    <source>
        <dbReference type="PROSITE-ProRule" id="PRU00409"/>
    </source>
</evidence>
<dbReference type="Pfam" id="PF07478">
    <property type="entry name" value="Dala_Dala_lig_C"/>
    <property type="match status" value="1"/>
</dbReference>
<keyword evidence="2" id="KW-0436">Ligase</keyword>
<evidence type="ECO:0000256" key="1">
    <source>
        <dbReference type="ARBA" id="ARBA00010871"/>
    </source>
</evidence>
<comment type="similarity">
    <text evidence="1">Belongs to the D-alanine--D-alanine ligase family.</text>
</comment>